<evidence type="ECO:0000256" key="1">
    <source>
        <dbReference type="SAM" id="MobiDB-lite"/>
    </source>
</evidence>
<dbReference type="RefSeq" id="WP_163054360.1">
    <property type="nucleotide sequence ID" value="NZ_JAAGLI010000213.1"/>
</dbReference>
<accession>A0A6L9QBH6</accession>
<sequence>MSIMQLDMPDAEPRGPEPVGIAALSPEQLAGDEDAARLARDLARTGDGGMEPVRVAAFNSFIG</sequence>
<reference evidence="2 3" key="1">
    <citation type="submission" date="2020-01" db="EMBL/GenBank/DDBJ databases">
        <title>Insect and environment-associated Actinomycetes.</title>
        <authorList>
            <person name="Currrie C."/>
            <person name="Chevrette M."/>
            <person name="Carlson C."/>
            <person name="Stubbendieck R."/>
            <person name="Wendt-Pienkowski E."/>
        </authorList>
    </citation>
    <scope>NUCLEOTIDE SEQUENCE [LARGE SCALE GENOMIC DNA]</scope>
    <source>
        <strain evidence="2 3">SID10258</strain>
    </source>
</reference>
<evidence type="ECO:0000313" key="2">
    <source>
        <dbReference type="EMBL" id="NEA22605.1"/>
    </source>
</evidence>
<dbReference type="Proteomes" id="UP000475532">
    <property type="component" value="Unassembled WGS sequence"/>
</dbReference>
<dbReference type="EMBL" id="JAAGLI010000213">
    <property type="protein sequence ID" value="NEA22605.1"/>
    <property type="molecule type" value="Genomic_DNA"/>
</dbReference>
<proteinExistence type="predicted"/>
<protein>
    <submittedName>
        <fullName evidence="2">Uncharacterized protein</fullName>
    </submittedName>
</protein>
<organism evidence="2 3">
    <name type="scientific">Actinomadura bangladeshensis</name>
    <dbReference type="NCBI Taxonomy" id="453573"/>
    <lineage>
        <taxon>Bacteria</taxon>
        <taxon>Bacillati</taxon>
        <taxon>Actinomycetota</taxon>
        <taxon>Actinomycetes</taxon>
        <taxon>Streptosporangiales</taxon>
        <taxon>Thermomonosporaceae</taxon>
        <taxon>Actinomadura</taxon>
    </lineage>
</organism>
<dbReference type="AlphaFoldDB" id="A0A6L9QBH6"/>
<feature type="region of interest" description="Disordered" evidence="1">
    <location>
        <begin position="1"/>
        <end position="20"/>
    </location>
</feature>
<name>A0A6L9QBH6_9ACTN</name>
<evidence type="ECO:0000313" key="3">
    <source>
        <dbReference type="Proteomes" id="UP000475532"/>
    </source>
</evidence>
<gene>
    <name evidence="2" type="ORF">G3I70_08885</name>
</gene>
<comment type="caution">
    <text evidence="2">The sequence shown here is derived from an EMBL/GenBank/DDBJ whole genome shotgun (WGS) entry which is preliminary data.</text>
</comment>